<gene>
    <name evidence="2" type="ordered locus">Plim_4300</name>
</gene>
<dbReference type="Proteomes" id="UP000002220">
    <property type="component" value="Plasmid pPLIM01"/>
</dbReference>
<keyword evidence="3" id="KW-1185">Reference proteome</keyword>
<evidence type="ECO:0000313" key="3">
    <source>
        <dbReference type="Proteomes" id="UP000002220"/>
    </source>
</evidence>
<evidence type="ECO:0000313" key="2">
    <source>
        <dbReference type="EMBL" id="ADG70107.1"/>
    </source>
</evidence>
<dbReference type="KEGG" id="plm:Plim_4300"/>
<keyword evidence="2" id="KW-0614">Plasmid</keyword>
<feature type="region of interest" description="Disordered" evidence="1">
    <location>
        <begin position="117"/>
        <end position="145"/>
    </location>
</feature>
<geneLocation type="plasmid" evidence="2 3">
    <name>pPLIM01</name>
</geneLocation>
<dbReference type="AlphaFoldDB" id="D5SZI7"/>
<evidence type="ECO:0000256" key="1">
    <source>
        <dbReference type="SAM" id="MobiDB-lite"/>
    </source>
</evidence>
<dbReference type="HOGENOM" id="CLU_1785102_0_0_0"/>
<name>D5SZI7_PLAL2</name>
<organism evidence="2 3">
    <name type="scientific">Planctopirus limnophila (strain ATCC 43296 / DSM 3776 / IFAM 1008 / Mu 290)</name>
    <name type="common">Planctomyces limnophilus</name>
    <dbReference type="NCBI Taxonomy" id="521674"/>
    <lineage>
        <taxon>Bacteria</taxon>
        <taxon>Pseudomonadati</taxon>
        <taxon>Planctomycetota</taxon>
        <taxon>Planctomycetia</taxon>
        <taxon>Planctomycetales</taxon>
        <taxon>Planctomycetaceae</taxon>
        <taxon>Planctopirus</taxon>
    </lineage>
</organism>
<reference evidence="2 3" key="1">
    <citation type="journal article" date="2010" name="Stand. Genomic Sci.">
        <title>Complete genome sequence of Planctomyces limnophilus type strain (Mu 290).</title>
        <authorList>
            <person name="Labutti K."/>
            <person name="Sikorski J."/>
            <person name="Schneider S."/>
            <person name="Nolan M."/>
            <person name="Lucas S."/>
            <person name="Glavina Del Rio T."/>
            <person name="Tice H."/>
            <person name="Cheng J.F."/>
            <person name="Goodwin L."/>
            <person name="Pitluck S."/>
            <person name="Liolios K."/>
            <person name="Ivanova N."/>
            <person name="Mavromatis K."/>
            <person name="Mikhailova N."/>
            <person name="Pati A."/>
            <person name="Chen A."/>
            <person name="Palaniappan K."/>
            <person name="Land M."/>
            <person name="Hauser L."/>
            <person name="Chang Y.J."/>
            <person name="Jeffries C.D."/>
            <person name="Tindall B.J."/>
            <person name="Rohde M."/>
            <person name="Goker M."/>
            <person name="Woyke T."/>
            <person name="Bristow J."/>
            <person name="Eisen J.A."/>
            <person name="Markowitz V."/>
            <person name="Hugenholtz P."/>
            <person name="Kyrpides N.C."/>
            <person name="Klenk H.P."/>
            <person name="Lapidus A."/>
        </authorList>
    </citation>
    <scope>NUCLEOTIDE SEQUENCE [LARGE SCALE GENOMIC DNA]</scope>
    <source>
        <strain evidence="3">ATCC 43296 / DSM 3776 / IFAM 1008 / 290</strain>
        <plasmid evidence="2 3">pPLIM01</plasmid>
    </source>
</reference>
<protein>
    <submittedName>
        <fullName evidence="2">Uncharacterized protein</fullName>
    </submittedName>
</protein>
<proteinExistence type="predicted"/>
<sequence length="145" mass="17553">MPRKRIPLEPRACEYCGTVYMPDRVTARWCQSGCYARWLIETRKAERAARRIVYEMVCPICDIKFQTSHHAKKFCSEKCQARDSSQRQIQRLKIDRETARRYRRAHIERLRSTPEGRAKIKRWNDQKNARVSAERRQRRLDRDKE</sequence>
<accession>D5SZI7</accession>
<dbReference type="EMBL" id="CP001745">
    <property type="protein sequence ID" value="ADG70107.1"/>
    <property type="molecule type" value="Genomic_DNA"/>
</dbReference>
<dbReference type="RefSeq" id="WP_013112538.1">
    <property type="nucleotide sequence ID" value="NC_014149.1"/>
</dbReference>